<gene>
    <name evidence="2" type="ORF">OS889_16375</name>
</gene>
<dbReference type="AlphaFoldDB" id="A0ABD5MG42"/>
<keyword evidence="1" id="KW-1133">Transmembrane helix</keyword>
<dbReference type="Proteomes" id="UP001570511">
    <property type="component" value="Unassembled WGS sequence"/>
</dbReference>
<keyword evidence="1" id="KW-0472">Membrane</keyword>
<keyword evidence="1" id="KW-0812">Transmembrane</keyword>
<protein>
    <recommendedName>
        <fullName evidence="4">DUF4013 domain-containing protein</fullName>
    </recommendedName>
</protein>
<feature type="transmembrane region" description="Helical" evidence="1">
    <location>
        <begin position="125"/>
        <end position="148"/>
    </location>
</feature>
<evidence type="ECO:0000313" key="2">
    <source>
        <dbReference type="EMBL" id="MFA1612561.1"/>
    </source>
</evidence>
<sequence>MPGLVTRLEAGMERAREHLVLTAVPIVIALLNTNKILTVVGFDGGHIGFKFGFPLSVITVWQFVSVPNSGVTVNTGLPIEMLPVAVVTVPVLIGLQALLQAGYFGSLKNALLGEPYDFVQQCRQYFGPFLIVTAVPYLALLPLAFGIFGVGSLTESVGGAALLFVLPAMVLYLGAAYLFYPTPYLIVLRGNGLIDAARQSYALAVQGGPYVTYTIGFALFVFGVSPFATGFVVNVPVLGLPVGILAGSVLGLGANFTTMRFVADIDPAASETVSWDTESTDGAQTSV</sequence>
<dbReference type="EMBL" id="JBGNYA010000002">
    <property type="protein sequence ID" value="MFA1612561.1"/>
    <property type="molecule type" value="Genomic_DNA"/>
</dbReference>
<keyword evidence="3" id="KW-1185">Reference proteome</keyword>
<dbReference type="RefSeq" id="WP_372391864.1">
    <property type="nucleotide sequence ID" value="NZ_JBGNYA010000002.1"/>
</dbReference>
<reference evidence="2 3" key="1">
    <citation type="submission" date="2024-08" db="EMBL/GenBank/DDBJ databases">
        <title>Halobellus sp. MBLA0158 whole genome sequence.</title>
        <authorList>
            <person name="Hwang C.Y."/>
            <person name="Cho E.-S."/>
            <person name="Seo M.-J."/>
        </authorList>
    </citation>
    <scope>NUCLEOTIDE SEQUENCE [LARGE SCALE GENOMIC DNA]</scope>
    <source>
        <strain evidence="2 3">MBLA0158</strain>
    </source>
</reference>
<accession>A0ABD5MG42</accession>
<organism evidence="2 3">
    <name type="scientific">Halobellus rubicundus</name>
    <dbReference type="NCBI Taxonomy" id="2996466"/>
    <lineage>
        <taxon>Archaea</taxon>
        <taxon>Methanobacteriati</taxon>
        <taxon>Methanobacteriota</taxon>
        <taxon>Stenosarchaea group</taxon>
        <taxon>Halobacteria</taxon>
        <taxon>Halobacteriales</taxon>
        <taxon>Haloferacaceae</taxon>
        <taxon>Halobellus</taxon>
    </lineage>
</organism>
<evidence type="ECO:0008006" key="4">
    <source>
        <dbReference type="Google" id="ProtNLM"/>
    </source>
</evidence>
<comment type="caution">
    <text evidence="2">The sequence shown here is derived from an EMBL/GenBank/DDBJ whole genome shotgun (WGS) entry which is preliminary data.</text>
</comment>
<feature type="transmembrane region" description="Helical" evidence="1">
    <location>
        <begin position="231"/>
        <end position="252"/>
    </location>
</feature>
<evidence type="ECO:0000256" key="1">
    <source>
        <dbReference type="SAM" id="Phobius"/>
    </source>
</evidence>
<feature type="transmembrane region" description="Helical" evidence="1">
    <location>
        <begin position="201"/>
        <end position="225"/>
    </location>
</feature>
<name>A0ABD5MG42_9EURY</name>
<feature type="transmembrane region" description="Helical" evidence="1">
    <location>
        <begin position="84"/>
        <end position="104"/>
    </location>
</feature>
<feature type="transmembrane region" description="Helical" evidence="1">
    <location>
        <begin position="160"/>
        <end position="180"/>
    </location>
</feature>
<feature type="transmembrane region" description="Helical" evidence="1">
    <location>
        <begin position="20"/>
        <end position="40"/>
    </location>
</feature>
<proteinExistence type="predicted"/>
<evidence type="ECO:0000313" key="3">
    <source>
        <dbReference type="Proteomes" id="UP001570511"/>
    </source>
</evidence>